<dbReference type="KEGG" id="tsph:KIH39_14595"/>
<accession>A0A8E6B1I0</accession>
<dbReference type="Proteomes" id="UP000676194">
    <property type="component" value="Chromosome"/>
</dbReference>
<proteinExistence type="predicted"/>
<name>A0A8E6B1I0_9BACT</name>
<dbReference type="AlphaFoldDB" id="A0A8E6B1I0"/>
<dbReference type="EMBL" id="CP074694">
    <property type="protein sequence ID" value="QVL30088.1"/>
    <property type="molecule type" value="Genomic_DNA"/>
</dbReference>
<sequence length="172" mass="19490">MAADVKSIAALEDWKVHLVNFRTDGLESITALHLEVQKALSWLEDTEAYWKRMVRQTEEELVEAKAELARREMPDFSGKTPDTTLHKKAVQKCKAKLEYCHDQIDLCRSWRTKLPRMVGEEFEGPARRFTNFIETELARGITVLDKQISALESYANMGQVPAAAPAAKPEGT</sequence>
<evidence type="ECO:0000313" key="1">
    <source>
        <dbReference type="EMBL" id="QVL30088.1"/>
    </source>
</evidence>
<protein>
    <submittedName>
        <fullName evidence="1">Uncharacterized protein</fullName>
    </submittedName>
</protein>
<keyword evidence="2" id="KW-1185">Reference proteome</keyword>
<reference evidence="1" key="1">
    <citation type="submission" date="2021-05" db="EMBL/GenBank/DDBJ databases">
        <title>Complete genome sequence of the cellulolytic planctomycete Telmatocola sphagniphila SP2T and characterization of the first cellulase from planctomycetes.</title>
        <authorList>
            <person name="Rakitin A.L."/>
            <person name="Beletsky A.V."/>
            <person name="Naumoff D.G."/>
            <person name="Kulichevskaya I.S."/>
            <person name="Mardanov A.V."/>
            <person name="Ravin N.V."/>
            <person name="Dedysh S.N."/>
        </authorList>
    </citation>
    <scope>NUCLEOTIDE SEQUENCE</scope>
    <source>
        <strain evidence="1">SP2T</strain>
    </source>
</reference>
<gene>
    <name evidence="1" type="ORF">KIH39_14595</name>
</gene>
<organism evidence="1 2">
    <name type="scientific">Telmatocola sphagniphila</name>
    <dbReference type="NCBI Taxonomy" id="1123043"/>
    <lineage>
        <taxon>Bacteria</taxon>
        <taxon>Pseudomonadati</taxon>
        <taxon>Planctomycetota</taxon>
        <taxon>Planctomycetia</taxon>
        <taxon>Gemmatales</taxon>
        <taxon>Gemmataceae</taxon>
    </lineage>
</organism>
<dbReference type="RefSeq" id="WP_213493972.1">
    <property type="nucleotide sequence ID" value="NZ_CP074694.1"/>
</dbReference>
<evidence type="ECO:0000313" key="2">
    <source>
        <dbReference type="Proteomes" id="UP000676194"/>
    </source>
</evidence>